<name>A0AAV4SKF5_CAEEX</name>
<proteinExistence type="predicted"/>
<keyword evidence="2" id="KW-1185">Reference proteome</keyword>
<dbReference type="Proteomes" id="UP001054945">
    <property type="component" value="Unassembled WGS sequence"/>
</dbReference>
<accession>A0AAV4SKF5</accession>
<organism evidence="1 2">
    <name type="scientific">Caerostris extrusa</name>
    <name type="common">Bark spider</name>
    <name type="synonym">Caerostris bankana</name>
    <dbReference type="NCBI Taxonomy" id="172846"/>
    <lineage>
        <taxon>Eukaryota</taxon>
        <taxon>Metazoa</taxon>
        <taxon>Ecdysozoa</taxon>
        <taxon>Arthropoda</taxon>
        <taxon>Chelicerata</taxon>
        <taxon>Arachnida</taxon>
        <taxon>Araneae</taxon>
        <taxon>Araneomorphae</taxon>
        <taxon>Entelegynae</taxon>
        <taxon>Araneoidea</taxon>
        <taxon>Araneidae</taxon>
        <taxon>Caerostris</taxon>
    </lineage>
</organism>
<dbReference type="EMBL" id="BPLR01009668">
    <property type="protein sequence ID" value="GIY33676.1"/>
    <property type="molecule type" value="Genomic_DNA"/>
</dbReference>
<sequence length="98" mass="11154">MEGLLFSTRDQEKKITKKGKKKKAHLFTVSPDFRLDDCFCTFISTGKSMKPSFVFLFFFSWVSHLALDELGTARALLALQSGHTIRLHTNKTQEALSK</sequence>
<evidence type="ECO:0000313" key="1">
    <source>
        <dbReference type="EMBL" id="GIY33676.1"/>
    </source>
</evidence>
<dbReference type="AlphaFoldDB" id="A0AAV4SKF5"/>
<protein>
    <submittedName>
        <fullName evidence="1">Uncharacterized protein</fullName>
    </submittedName>
</protein>
<gene>
    <name evidence="1" type="ORF">CEXT_277891</name>
</gene>
<evidence type="ECO:0000313" key="2">
    <source>
        <dbReference type="Proteomes" id="UP001054945"/>
    </source>
</evidence>
<comment type="caution">
    <text evidence="1">The sequence shown here is derived from an EMBL/GenBank/DDBJ whole genome shotgun (WGS) entry which is preliminary data.</text>
</comment>
<reference evidence="1 2" key="1">
    <citation type="submission" date="2021-06" db="EMBL/GenBank/DDBJ databases">
        <title>Caerostris extrusa draft genome.</title>
        <authorList>
            <person name="Kono N."/>
            <person name="Arakawa K."/>
        </authorList>
    </citation>
    <scope>NUCLEOTIDE SEQUENCE [LARGE SCALE GENOMIC DNA]</scope>
</reference>